<dbReference type="PROSITE" id="PS50157">
    <property type="entry name" value="ZINC_FINGER_C2H2_2"/>
    <property type="match status" value="2"/>
</dbReference>
<evidence type="ECO:0000256" key="3">
    <source>
        <dbReference type="ARBA" id="ARBA00022737"/>
    </source>
</evidence>
<keyword evidence="2" id="KW-0479">Metal-binding</keyword>
<feature type="domain" description="C2H2-type" evidence="10">
    <location>
        <begin position="33"/>
        <end position="60"/>
    </location>
</feature>
<organism evidence="11 12">
    <name type="scientific">Cordylochernes scorpioides</name>
    <dbReference type="NCBI Taxonomy" id="51811"/>
    <lineage>
        <taxon>Eukaryota</taxon>
        <taxon>Metazoa</taxon>
        <taxon>Ecdysozoa</taxon>
        <taxon>Arthropoda</taxon>
        <taxon>Chelicerata</taxon>
        <taxon>Arachnida</taxon>
        <taxon>Pseudoscorpiones</taxon>
        <taxon>Cheliferoidea</taxon>
        <taxon>Chernetidae</taxon>
        <taxon>Cordylochernes</taxon>
    </lineage>
</organism>
<dbReference type="InterPro" id="IPR013087">
    <property type="entry name" value="Znf_C2H2_type"/>
</dbReference>
<keyword evidence="5" id="KW-0862">Zinc</keyword>
<keyword evidence="6" id="KW-0539">Nucleus</keyword>
<keyword evidence="3" id="KW-0677">Repeat</keyword>
<comment type="similarity">
    <text evidence="7">Belongs to the snail C2H2-type zinc-finger protein family.</text>
</comment>
<evidence type="ECO:0000256" key="6">
    <source>
        <dbReference type="ARBA" id="ARBA00023242"/>
    </source>
</evidence>
<keyword evidence="4 8" id="KW-0863">Zinc-finger</keyword>
<dbReference type="EMBL" id="CP092871">
    <property type="protein sequence ID" value="UYV72110.1"/>
    <property type="molecule type" value="Genomic_DNA"/>
</dbReference>
<protein>
    <recommendedName>
        <fullName evidence="10">C2H2-type domain-containing protein</fullName>
    </recommendedName>
</protein>
<evidence type="ECO:0000256" key="5">
    <source>
        <dbReference type="ARBA" id="ARBA00022833"/>
    </source>
</evidence>
<evidence type="ECO:0000256" key="7">
    <source>
        <dbReference type="ARBA" id="ARBA00037948"/>
    </source>
</evidence>
<accession>A0ABY6KX09</accession>
<dbReference type="Gene3D" id="3.30.160.60">
    <property type="entry name" value="Classic Zinc Finger"/>
    <property type="match status" value="2"/>
</dbReference>
<dbReference type="InterPro" id="IPR050527">
    <property type="entry name" value="Snail/Krueppel_Znf"/>
</dbReference>
<dbReference type="SMART" id="SM00355">
    <property type="entry name" value="ZnF_C2H2"/>
    <property type="match status" value="2"/>
</dbReference>
<evidence type="ECO:0000256" key="9">
    <source>
        <dbReference type="SAM" id="MobiDB-lite"/>
    </source>
</evidence>
<dbReference type="InterPro" id="IPR036236">
    <property type="entry name" value="Znf_C2H2_sf"/>
</dbReference>
<evidence type="ECO:0000256" key="2">
    <source>
        <dbReference type="ARBA" id="ARBA00022723"/>
    </source>
</evidence>
<evidence type="ECO:0000313" key="11">
    <source>
        <dbReference type="EMBL" id="UYV72110.1"/>
    </source>
</evidence>
<evidence type="ECO:0000259" key="10">
    <source>
        <dbReference type="PROSITE" id="PS50157"/>
    </source>
</evidence>
<reference evidence="11 12" key="1">
    <citation type="submission" date="2022-01" db="EMBL/GenBank/DDBJ databases">
        <title>A chromosomal length assembly of Cordylochernes scorpioides.</title>
        <authorList>
            <person name="Zeh D."/>
            <person name="Zeh J."/>
        </authorList>
    </citation>
    <scope>NUCLEOTIDE SEQUENCE [LARGE SCALE GENOMIC DNA]</scope>
    <source>
        <strain evidence="11">IN4F17</strain>
        <tissue evidence="11">Whole Body</tissue>
    </source>
</reference>
<feature type="domain" description="C2H2-type" evidence="10">
    <location>
        <begin position="61"/>
        <end position="88"/>
    </location>
</feature>
<name>A0ABY6KX09_9ARAC</name>
<evidence type="ECO:0000256" key="1">
    <source>
        <dbReference type="ARBA" id="ARBA00004123"/>
    </source>
</evidence>
<dbReference type="PANTHER" id="PTHR24388">
    <property type="entry name" value="ZINC FINGER PROTEIN"/>
    <property type="match status" value="1"/>
</dbReference>
<comment type="subcellular location">
    <subcellularLocation>
        <location evidence="1">Nucleus</location>
    </subcellularLocation>
</comment>
<proteinExistence type="inferred from homology"/>
<evidence type="ECO:0000256" key="8">
    <source>
        <dbReference type="PROSITE-ProRule" id="PRU00042"/>
    </source>
</evidence>
<dbReference type="PANTHER" id="PTHR24388:SF54">
    <property type="entry name" value="PROTEIN ESCARGOT"/>
    <property type="match status" value="1"/>
</dbReference>
<feature type="region of interest" description="Disordered" evidence="9">
    <location>
        <begin position="1"/>
        <end position="21"/>
    </location>
</feature>
<sequence length="197" mass="22285">MAGVNKNLPMSEKGSDSGIDRKTKSNLEKVKLYKCTYCAYMTPYRYSVNRHSQLHTGEKNFKCEICNYRAIQKSDVTKHAVSHTGKKPYPCNSGLLAYLYLGVHNPVDSSDGGVCDILGPLGPVLPDARRTSMSTLPCSRGGRRHSWAKGEISKQRFHLKASDVKKEWDEENSGRKGLTFYRSVRRRLVLKQRLTKD</sequence>
<dbReference type="SUPFAM" id="SSF57667">
    <property type="entry name" value="beta-beta-alpha zinc fingers"/>
    <property type="match status" value="1"/>
</dbReference>
<dbReference type="Proteomes" id="UP001235939">
    <property type="component" value="Chromosome 09"/>
</dbReference>
<keyword evidence="12" id="KW-1185">Reference proteome</keyword>
<gene>
    <name evidence="11" type="ORF">LAZ67_9001841</name>
</gene>
<evidence type="ECO:0000313" key="12">
    <source>
        <dbReference type="Proteomes" id="UP001235939"/>
    </source>
</evidence>
<evidence type="ECO:0000256" key="4">
    <source>
        <dbReference type="ARBA" id="ARBA00022771"/>
    </source>
</evidence>